<protein>
    <recommendedName>
        <fullName evidence="6">Fimbrial-type adhesion domain-containing protein</fullName>
    </recommendedName>
</protein>
<dbReference type="InterPro" id="IPR008966">
    <property type="entry name" value="Adhesion_dom_sf"/>
</dbReference>
<gene>
    <name evidence="4" type="ORF">ABB28_04170</name>
</gene>
<comment type="caution">
    <text evidence="4">The sequence shown here is derived from an EMBL/GenBank/DDBJ whole genome shotgun (WGS) entry which is preliminary data.</text>
</comment>
<dbReference type="PANTHER" id="PTHR33420">
    <property type="entry name" value="FIMBRIAL SUBUNIT ELFA-RELATED"/>
    <property type="match status" value="1"/>
</dbReference>
<dbReference type="PANTHER" id="PTHR33420:SF14">
    <property type="entry name" value="TYPE 1 FIMBRIN D-MANNOSE SPECIFIC ADHESIN"/>
    <property type="match status" value="1"/>
</dbReference>
<dbReference type="GO" id="GO:0009289">
    <property type="term" value="C:pilus"/>
    <property type="evidence" value="ECO:0007669"/>
    <property type="project" value="UniProtKB-SubCell"/>
</dbReference>
<evidence type="ECO:0000256" key="1">
    <source>
        <dbReference type="ARBA" id="ARBA00004561"/>
    </source>
</evidence>
<evidence type="ECO:0008006" key="6">
    <source>
        <dbReference type="Google" id="ProtNLM"/>
    </source>
</evidence>
<organism evidence="4 5">
    <name type="scientific">Stenotrophomonas chelatiphaga</name>
    <dbReference type="NCBI Taxonomy" id="517011"/>
    <lineage>
        <taxon>Bacteria</taxon>
        <taxon>Pseudomonadati</taxon>
        <taxon>Pseudomonadota</taxon>
        <taxon>Gammaproteobacteria</taxon>
        <taxon>Lysobacterales</taxon>
        <taxon>Lysobacteraceae</taxon>
        <taxon>Stenotrophomonas</taxon>
    </lineage>
</organism>
<comment type="subcellular location">
    <subcellularLocation>
        <location evidence="1">Fimbrium</location>
    </subcellularLocation>
</comment>
<dbReference type="SUPFAM" id="SSF49401">
    <property type="entry name" value="Bacterial adhesins"/>
    <property type="match status" value="1"/>
</dbReference>
<evidence type="ECO:0000256" key="3">
    <source>
        <dbReference type="ARBA" id="ARBA00023263"/>
    </source>
</evidence>
<keyword evidence="5" id="KW-1185">Reference proteome</keyword>
<evidence type="ECO:0000313" key="4">
    <source>
        <dbReference type="EMBL" id="KRG75843.1"/>
    </source>
</evidence>
<dbReference type="GO" id="GO:0043709">
    <property type="term" value="P:cell adhesion involved in single-species biofilm formation"/>
    <property type="evidence" value="ECO:0007669"/>
    <property type="project" value="TreeGrafter"/>
</dbReference>
<reference evidence="4 5" key="1">
    <citation type="submission" date="2015-05" db="EMBL/GenBank/DDBJ databases">
        <title>Genome sequencing and analysis of members of genus Stenotrophomonas.</title>
        <authorList>
            <person name="Patil P.P."/>
            <person name="Midha S."/>
            <person name="Patil P.B."/>
        </authorList>
    </citation>
    <scope>NUCLEOTIDE SEQUENCE [LARGE SCALE GENOMIC DNA]</scope>
    <source>
        <strain evidence="4 5">DSM 21508</strain>
    </source>
</reference>
<dbReference type="Gene3D" id="2.60.40.1090">
    <property type="entry name" value="Fimbrial-type adhesion domain"/>
    <property type="match status" value="1"/>
</dbReference>
<accession>A0A0R0DER7</accession>
<dbReference type="InterPro" id="IPR036937">
    <property type="entry name" value="Adhesion_dom_fimbrial_sf"/>
</dbReference>
<name>A0A0R0DER7_9GAMM</name>
<proteinExistence type="inferred from homology"/>
<evidence type="ECO:0000256" key="2">
    <source>
        <dbReference type="ARBA" id="ARBA00006671"/>
    </source>
</evidence>
<dbReference type="Proteomes" id="UP000051386">
    <property type="component" value="Unassembled WGS sequence"/>
</dbReference>
<keyword evidence="3" id="KW-0281">Fimbrium</keyword>
<dbReference type="PATRIC" id="fig|517011.3.peg.253"/>
<dbReference type="Gene3D" id="2.60.40.3310">
    <property type="match status" value="1"/>
</dbReference>
<comment type="similarity">
    <text evidence="2">Belongs to the fimbrial protein family.</text>
</comment>
<sequence length="242" mass="25953">MWYAGTKFPYNAGNINVGTGTLTYNFNKSLDFSLYKIGPISAGVLQGSSLPRARQYTGGSGSINLWEAQVVGQLSIVTGTCRVGDVRVPMGDIPQSTFTGIGSHTAWQRYEVPLTGCPAFFGRRAAYARSDSGTVERADLRVANRIGVRLDPSTAILDEARSIIALQPGAPGAPAARGIGIQVAWDDESPVAFRAFRDSGLPLTATANGSYRIPLRARYYQVEDLVRGGPANAAMVMTLRYE</sequence>
<dbReference type="EMBL" id="LDJK01000012">
    <property type="protein sequence ID" value="KRG75843.1"/>
    <property type="molecule type" value="Genomic_DNA"/>
</dbReference>
<dbReference type="InterPro" id="IPR050263">
    <property type="entry name" value="Bact_Fimbrial_Adh_Pro"/>
</dbReference>
<evidence type="ECO:0000313" key="5">
    <source>
        <dbReference type="Proteomes" id="UP000051386"/>
    </source>
</evidence>
<dbReference type="AlphaFoldDB" id="A0A0R0DER7"/>